<evidence type="ECO:0000256" key="9">
    <source>
        <dbReference type="ARBA" id="ARBA00022722"/>
    </source>
</evidence>
<dbReference type="EC" id="3.1.26.4" evidence="6 14"/>
<evidence type="ECO:0000313" key="19">
    <source>
        <dbReference type="Proteomes" id="UP000468901"/>
    </source>
</evidence>
<comment type="similarity">
    <text evidence="5 14 16">Belongs to the RNase HII family.</text>
</comment>
<keyword evidence="19" id="KW-1185">Reference proteome</keyword>
<dbReference type="NCBIfam" id="NF000595">
    <property type="entry name" value="PRK00015.1-3"/>
    <property type="match status" value="1"/>
</dbReference>
<dbReference type="InterPro" id="IPR012337">
    <property type="entry name" value="RNaseH-like_sf"/>
</dbReference>
<dbReference type="GO" id="GO:0030145">
    <property type="term" value="F:manganese ion binding"/>
    <property type="evidence" value="ECO:0007669"/>
    <property type="project" value="UniProtKB-UniRule"/>
</dbReference>
<evidence type="ECO:0000256" key="12">
    <source>
        <dbReference type="ARBA" id="ARBA00022801"/>
    </source>
</evidence>
<dbReference type="Gene3D" id="3.30.420.10">
    <property type="entry name" value="Ribonuclease H-like superfamily/Ribonuclease H"/>
    <property type="match status" value="1"/>
</dbReference>
<evidence type="ECO:0000313" key="18">
    <source>
        <dbReference type="EMBL" id="KAB7740001.1"/>
    </source>
</evidence>
<proteinExistence type="inferred from homology"/>
<dbReference type="PANTHER" id="PTHR10954">
    <property type="entry name" value="RIBONUCLEASE H2 SUBUNIT A"/>
    <property type="match status" value="1"/>
</dbReference>
<evidence type="ECO:0000256" key="3">
    <source>
        <dbReference type="ARBA" id="ARBA00004065"/>
    </source>
</evidence>
<evidence type="ECO:0000256" key="2">
    <source>
        <dbReference type="ARBA" id="ARBA00001946"/>
    </source>
</evidence>
<evidence type="ECO:0000256" key="14">
    <source>
        <dbReference type="HAMAP-Rule" id="MF_00052"/>
    </source>
</evidence>
<evidence type="ECO:0000259" key="17">
    <source>
        <dbReference type="PROSITE" id="PS51975"/>
    </source>
</evidence>
<dbReference type="PROSITE" id="PS51975">
    <property type="entry name" value="RNASE_H_2"/>
    <property type="match status" value="1"/>
</dbReference>
<evidence type="ECO:0000256" key="6">
    <source>
        <dbReference type="ARBA" id="ARBA00012180"/>
    </source>
</evidence>
<evidence type="ECO:0000256" key="13">
    <source>
        <dbReference type="ARBA" id="ARBA00023211"/>
    </source>
</evidence>
<keyword evidence="10 14" id="KW-0479">Metal-binding</keyword>
<organism evidence="18 19">
    <name type="scientific">Parvibaculum sedimenti</name>
    <dbReference type="NCBI Taxonomy" id="2608632"/>
    <lineage>
        <taxon>Bacteria</taxon>
        <taxon>Pseudomonadati</taxon>
        <taxon>Pseudomonadota</taxon>
        <taxon>Alphaproteobacteria</taxon>
        <taxon>Hyphomicrobiales</taxon>
        <taxon>Parvibaculaceae</taxon>
        <taxon>Parvibaculum</taxon>
    </lineage>
</organism>
<protein>
    <recommendedName>
        <fullName evidence="7 14">Ribonuclease HII</fullName>
        <shortName evidence="14">RNase HII</shortName>
        <ecNumber evidence="6 14">3.1.26.4</ecNumber>
    </recommendedName>
</protein>
<dbReference type="FunFam" id="3.30.420.10:FF:000006">
    <property type="entry name" value="Ribonuclease HII"/>
    <property type="match status" value="1"/>
</dbReference>
<evidence type="ECO:0000256" key="16">
    <source>
        <dbReference type="RuleBase" id="RU003515"/>
    </source>
</evidence>
<dbReference type="GO" id="GO:0004523">
    <property type="term" value="F:RNA-DNA hybrid ribonuclease activity"/>
    <property type="evidence" value="ECO:0007669"/>
    <property type="project" value="UniProtKB-UniRule"/>
</dbReference>
<feature type="domain" description="RNase H type-2" evidence="17">
    <location>
        <begin position="19"/>
        <end position="207"/>
    </location>
</feature>
<evidence type="ECO:0000256" key="11">
    <source>
        <dbReference type="ARBA" id="ARBA00022759"/>
    </source>
</evidence>
<gene>
    <name evidence="14" type="primary">rnhB</name>
    <name evidence="18" type="ORF">F2P47_10310</name>
</gene>
<evidence type="ECO:0000256" key="15">
    <source>
        <dbReference type="PROSITE-ProRule" id="PRU01319"/>
    </source>
</evidence>
<dbReference type="NCBIfam" id="NF000594">
    <property type="entry name" value="PRK00015.1-1"/>
    <property type="match status" value="1"/>
</dbReference>
<feature type="binding site" evidence="14 15">
    <location>
        <position position="25"/>
    </location>
    <ligand>
        <name>a divalent metal cation</name>
        <dbReference type="ChEBI" id="CHEBI:60240"/>
    </ligand>
</feature>
<dbReference type="Proteomes" id="UP000468901">
    <property type="component" value="Unassembled WGS sequence"/>
</dbReference>
<dbReference type="PANTHER" id="PTHR10954:SF18">
    <property type="entry name" value="RIBONUCLEASE HII"/>
    <property type="match status" value="1"/>
</dbReference>
<comment type="cofactor">
    <cofactor evidence="2">
        <name>Mg(2+)</name>
        <dbReference type="ChEBI" id="CHEBI:18420"/>
    </cofactor>
</comment>
<dbReference type="InterPro" id="IPR024567">
    <property type="entry name" value="RNase_HII/HIII_dom"/>
</dbReference>
<keyword evidence="8 14" id="KW-0963">Cytoplasm</keyword>
<dbReference type="EMBL" id="WESC01000008">
    <property type="protein sequence ID" value="KAB7740001.1"/>
    <property type="molecule type" value="Genomic_DNA"/>
</dbReference>
<keyword evidence="12 14" id="KW-0378">Hydrolase</keyword>
<evidence type="ECO:0000256" key="10">
    <source>
        <dbReference type="ARBA" id="ARBA00022723"/>
    </source>
</evidence>
<keyword evidence="11 14" id="KW-0255">Endonuclease</keyword>
<dbReference type="CDD" id="cd07182">
    <property type="entry name" value="RNase_HII_bacteria_HII_like"/>
    <property type="match status" value="1"/>
</dbReference>
<sequence>MILLKPDYAFEREHGAPQARVCGIDEAGRGPLAGPVVAAAVILDMENCPEGLDDSKKLDEAKREALFAELSTRAEIGVGIASIDEIEELNILWATMLAMSRACAALENPPGFALIDGNRVPKLDCPARAIIGGDARVLSISAASIIAKVTRDRIMNELAAAHPGYGWETNRGYGTPEHLDALNRLGVTPHHRKSFAPIRNMLSPAIPE</sequence>
<comment type="subcellular location">
    <subcellularLocation>
        <location evidence="4 14">Cytoplasm</location>
    </subcellularLocation>
</comment>
<dbReference type="GO" id="GO:0043137">
    <property type="term" value="P:DNA replication, removal of RNA primer"/>
    <property type="evidence" value="ECO:0007669"/>
    <property type="project" value="TreeGrafter"/>
</dbReference>
<keyword evidence="13 14" id="KW-0464">Manganese</keyword>
<comment type="cofactor">
    <cofactor evidence="14 15">
        <name>Mn(2+)</name>
        <dbReference type="ChEBI" id="CHEBI:29035"/>
    </cofactor>
    <cofactor evidence="14 15">
        <name>Mg(2+)</name>
        <dbReference type="ChEBI" id="CHEBI:18420"/>
    </cofactor>
    <text evidence="14 15">Manganese or magnesium. Binds 1 divalent metal ion per monomer in the absence of substrate. May bind a second metal ion after substrate binding.</text>
</comment>
<feature type="binding site" evidence="14 15">
    <location>
        <position position="26"/>
    </location>
    <ligand>
        <name>a divalent metal cation</name>
        <dbReference type="ChEBI" id="CHEBI:60240"/>
    </ligand>
</feature>
<dbReference type="HAMAP" id="MF_00052_B">
    <property type="entry name" value="RNase_HII_B"/>
    <property type="match status" value="1"/>
</dbReference>
<comment type="catalytic activity">
    <reaction evidence="1 14 15 16">
        <text>Endonucleolytic cleavage to 5'-phosphomonoester.</text>
        <dbReference type="EC" id="3.1.26.4"/>
    </reaction>
</comment>
<dbReference type="GO" id="GO:0005737">
    <property type="term" value="C:cytoplasm"/>
    <property type="evidence" value="ECO:0007669"/>
    <property type="project" value="UniProtKB-SubCell"/>
</dbReference>
<dbReference type="SUPFAM" id="SSF53098">
    <property type="entry name" value="Ribonuclease H-like"/>
    <property type="match status" value="1"/>
</dbReference>
<dbReference type="InterPro" id="IPR036397">
    <property type="entry name" value="RNaseH_sf"/>
</dbReference>
<evidence type="ECO:0000256" key="4">
    <source>
        <dbReference type="ARBA" id="ARBA00004496"/>
    </source>
</evidence>
<name>A0A6N6VMS8_9HYPH</name>
<dbReference type="GO" id="GO:0032299">
    <property type="term" value="C:ribonuclease H2 complex"/>
    <property type="evidence" value="ECO:0007669"/>
    <property type="project" value="TreeGrafter"/>
</dbReference>
<evidence type="ECO:0000256" key="1">
    <source>
        <dbReference type="ARBA" id="ARBA00000077"/>
    </source>
</evidence>
<reference evidence="18 19" key="1">
    <citation type="submission" date="2019-09" db="EMBL/GenBank/DDBJ databases">
        <title>Parvibaculum sedimenti sp. nov., isolated from sediment.</title>
        <authorList>
            <person name="Wang Y."/>
        </authorList>
    </citation>
    <scope>NUCLEOTIDE SEQUENCE [LARGE SCALE GENOMIC DNA]</scope>
    <source>
        <strain evidence="18 19">HXT-9</strain>
    </source>
</reference>
<dbReference type="InterPro" id="IPR001352">
    <property type="entry name" value="RNase_HII/HIII"/>
</dbReference>
<feature type="binding site" evidence="14 15">
    <location>
        <position position="116"/>
    </location>
    <ligand>
        <name>a divalent metal cation</name>
        <dbReference type="ChEBI" id="CHEBI:60240"/>
    </ligand>
</feature>
<comment type="function">
    <text evidence="3 14 16">Endonuclease that specifically degrades the RNA of RNA-DNA hybrids.</text>
</comment>
<dbReference type="AlphaFoldDB" id="A0A6N6VMS8"/>
<comment type="caution">
    <text evidence="18">The sequence shown here is derived from an EMBL/GenBank/DDBJ whole genome shotgun (WGS) entry which is preliminary data.</text>
</comment>
<evidence type="ECO:0000256" key="7">
    <source>
        <dbReference type="ARBA" id="ARBA00019179"/>
    </source>
</evidence>
<evidence type="ECO:0000256" key="8">
    <source>
        <dbReference type="ARBA" id="ARBA00022490"/>
    </source>
</evidence>
<dbReference type="GO" id="GO:0003723">
    <property type="term" value="F:RNA binding"/>
    <property type="evidence" value="ECO:0007669"/>
    <property type="project" value="UniProtKB-UniRule"/>
</dbReference>
<dbReference type="Pfam" id="PF01351">
    <property type="entry name" value="RNase_HII"/>
    <property type="match status" value="1"/>
</dbReference>
<dbReference type="GO" id="GO:0006298">
    <property type="term" value="P:mismatch repair"/>
    <property type="evidence" value="ECO:0007669"/>
    <property type="project" value="TreeGrafter"/>
</dbReference>
<keyword evidence="9 14" id="KW-0540">Nuclease</keyword>
<accession>A0A6N6VMS8</accession>
<evidence type="ECO:0000256" key="5">
    <source>
        <dbReference type="ARBA" id="ARBA00007383"/>
    </source>
</evidence>
<dbReference type="InterPro" id="IPR022898">
    <property type="entry name" value="RNase_HII"/>
</dbReference>